<feature type="transmembrane region" description="Helical" evidence="12">
    <location>
        <begin position="675"/>
        <end position="695"/>
    </location>
</feature>
<dbReference type="Gene3D" id="2.20.110.10">
    <property type="entry name" value="Histone H3 K4-specific methyltransferase SET7/9 N-terminal domain"/>
    <property type="match status" value="2"/>
</dbReference>
<proteinExistence type="inferred from homology"/>
<evidence type="ECO:0000256" key="3">
    <source>
        <dbReference type="ARBA" id="ARBA00004236"/>
    </source>
</evidence>
<evidence type="ECO:0000313" key="13">
    <source>
        <dbReference type="EMBL" id="CAG5099131.1"/>
    </source>
</evidence>
<protein>
    <submittedName>
        <fullName evidence="13">Oidioi.mRNA.OKI2018_I69.XSR.g16279.t1.cds</fullName>
    </submittedName>
</protein>
<keyword evidence="10 12" id="KW-0472">Membrane</keyword>
<keyword evidence="7" id="KW-0677">Repeat</keyword>
<sequence length="699" mass="77906">MQPNLDFDDGGTFCGGWEDGKAHGHGICTGPKNQGEYCGSWNHGFEVTGIYTWPSGNTFEGTWQKGKRSGLGVETKGRWTYKGEWNAGFKGRYGVRSSTTSRAKFEGTWENGLQDGYGTETYADGGVYQGQWMGGMRHGYGVRQSVPYGIAATVNNELRSNSLTSINTEKSMANPDDRLNGTDLNHMGARGGFVLSVGHEREGARSRADQFRDADSVSHYDARGGRSQKRGFFRGGKLKKAFTGMKRSRSTAGSTISGESFVSRISSTNSMASMRSGQSGYEGYGEADFDIDDSTQEFYYGEWKNDKRNGSGICERTDGFKYEGLWLNNRRHGYGITTFKDGSREEGKYKHNQFCVVKKSKLSIRSGKAKEKIESALKMARKAAEVAKQKAEIAMTRTQHAVAKASQADEVAELAKDEAKIARCVAKEMSPEYHQPGLDYAKNAREFNGEYQEPRRSETFPQSGDANFRDGSSSQIYDDQQSMNSSDHGQRVMPRRRPNKSRDRRDERRNSYAQSQLSGGKSPSSSSLNRYNRRANKYSESERHREPPDSEIAEDDDQGGNNWGSANGGYSPYESEMNQLQPRQRQRAQMEEDVEFGNQGPSSMQKAPTRRRNPASESSTVGSEIQGPSSSEVNQIAQDLDMSYAAQGPRFAPKKENSFTEQPLQPLQTDTEADWTRYLMLVLIILLNLGFLVLFSHLS</sequence>
<evidence type="ECO:0000313" key="14">
    <source>
        <dbReference type="Proteomes" id="UP001158576"/>
    </source>
</evidence>
<feature type="compositionally biased region" description="Polar residues" evidence="11">
    <location>
        <begin position="615"/>
        <end position="631"/>
    </location>
</feature>
<keyword evidence="6 12" id="KW-0812">Transmembrane</keyword>
<comment type="similarity">
    <text evidence="4">Belongs to the junctophilin family.</text>
</comment>
<evidence type="ECO:0000256" key="4">
    <source>
        <dbReference type="ARBA" id="ARBA00008599"/>
    </source>
</evidence>
<name>A0ABN7SKP3_OIKDI</name>
<evidence type="ECO:0000256" key="6">
    <source>
        <dbReference type="ARBA" id="ARBA00022692"/>
    </source>
</evidence>
<dbReference type="PANTHER" id="PTHR23085:SF16">
    <property type="entry name" value="GH28348P"/>
    <property type="match status" value="1"/>
</dbReference>
<dbReference type="EMBL" id="OU015569">
    <property type="protein sequence ID" value="CAG5099131.1"/>
    <property type="molecule type" value="Genomic_DNA"/>
</dbReference>
<evidence type="ECO:0000256" key="7">
    <source>
        <dbReference type="ARBA" id="ARBA00022737"/>
    </source>
</evidence>
<dbReference type="InterPro" id="IPR017191">
    <property type="entry name" value="Junctophilin"/>
</dbReference>
<feature type="compositionally biased region" description="Low complexity" evidence="11">
    <location>
        <begin position="514"/>
        <end position="528"/>
    </location>
</feature>
<evidence type="ECO:0000256" key="11">
    <source>
        <dbReference type="SAM" id="MobiDB-lite"/>
    </source>
</evidence>
<evidence type="ECO:0000256" key="12">
    <source>
        <dbReference type="SAM" id="Phobius"/>
    </source>
</evidence>
<dbReference type="Pfam" id="PF02493">
    <property type="entry name" value="MORN"/>
    <property type="match status" value="8"/>
</dbReference>
<evidence type="ECO:0000256" key="10">
    <source>
        <dbReference type="ARBA" id="ARBA00023136"/>
    </source>
</evidence>
<feature type="region of interest" description="Disordered" evidence="11">
    <location>
        <begin position="451"/>
        <end position="631"/>
    </location>
</feature>
<feature type="compositionally biased region" description="Polar residues" evidence="11">
    <location>
        <begin position="459"/>
        <end position="487"/>
    </location>
</feature>
<comment type="subcellular location">
    <subcellularLocation>
        <location evidence="3">Cell membrane</location>
    </subcellularLocation>
    <subcellularLocation>
        <location evidence="2">Endomembrane system</location>
        <topology evidence="2">Peripheral membrane protein</topology>
    </subcellularLocation>
    <subcellularLocation>
        <location evidence="1">Endoplasmic reticulum membrane</location>
        <topology evidence="1">Single-pass type IV membrane protein</topology>
    </subcellularLocation>
</comment>
<keyword evidence="14" id="KW-1185">Reference proteome</keyword>
<reference evidence="13 14" key="1">
    <citation type="submission" date="2021-04" db="EMBL/GenBank/DDBJ databases">
        <authorList>
            <person name="Bliznina A."/>
        </authorList>
    </citation>
    <scope>NUCLEOTIDE SEQUENCE [LARGE SCALE GENOMIC DNA]</scope>
</reference>
<keyword evidence="9 12" id="KW-1133">Transmembrane helix</keyword>
<evidence type="ECO:0000256" key="9">
    <source>
        <dbReference type="ARBA" id="ARBA00022989"/>
    </source>
</evidence>
<evidence type="ECO:0000256" key="2">
    <source>
        <dbReference type="ARBA" id="ARBA00004184"/>
    </source>
</evidence>
<keyword evidence="8" id="KW-0256">Endoplasmic reticulum</keyword>
<keyword evidence="5" id="KW-1003">Cell membrane</keyword>
<evidence type="ECO:0000256" key="8">
    <source>
        <dbReference type="ARBA" id="ARBA00022824"/>
    </source>
</evidence>
<dbReference type="PANTHER" id="PTHR23085">
    <property type="entry name" value="GH28348P"/>
    <property type="match status" value="1"/>
</dbReference>
<dbReference type="Proteomes" id="UP001158576">
    <property type="component" value="Chromosome XSR"/>
</dbReference>
<feature type="compositionally biased region" description="Basic and acidic residues" evidence="11">
    <location>
        <begin position="537"/>
        <end position="548"/>
    </location>
</feature>
<evidence type="ECO:0000256" key="1">
    <source>
        <dbReference type="ARBA" id="ARBA00004163"/>
    </source>
</evidence>
<feature type="compositionally biased region" description="Acidic residues" evidence="11">
    <location>
        <begin position="549"/>
        <end position="558"/>
    </location>
</feature>
<dbReference type="SUPFAM" id="SSF82185">
    <property type="entry name" value="Histone H3 K4-specific methyltransferase SET7/9 N-terminal domain"/>
    <property type="match status" value="2"/>
</dbReference>
<accession>A0ABN7SKP3</accession>
<gene>
    <name evidence="13" type="ORF">OKIOD_LOCUS7837</name>
</gene>
<dbReference type="InterPro" id="IPR003409">
    <property type="entry name" value="MORN"/>
</dbReference>
<feature type="compositionally biased region" description="Basic and acidic residues" evidence="11">
    <location>
        <begin position="500"/>
        <end position="510"/>
    </location>
</feature>
<evidence type="ECO:0000256" key="5">
    <source>
        <dbReference type="ARBA" id="ARBA00022475"/>
    </source>
</evidence>
<dbReference type="SMART" id="SM00698">
    <property type="entry name" value="MORN"/>
    <property type="match status" value="6"/>
</dbReference>
<organism evidence="13 14">
    <name type="scientific">Oikopleura dioica</name>
    <name type="common">Tunicate</name>
    <dbReference type="NCBI Taxonomy" id="34765"/>
    <lineage>
        <taxon>Eukaryota</taxon>
        <taxon>Metazoa</taxon>
        <taxon>Chordata</taxon>
        <taxon>Tunicata</taxon>
        <taxon>Appendicularia</taxon>
        <taxon>Copelata</taxon>
        <taxon>Oikopleuridae</taxon>
        <taxon>Oikopleura</taxon>
    </lineage>
</organism>